<proteinExistence type="inferred from homology"/>
<evidence type="ECO:0000256" key="7">
    <source>
        <dbReference type="ARBA" id="ARBA00022705"/>
    </source>
</evidence>
<dbReference type="GO" id="GO:0006261">
    <property type="term" value="P:DNA-templated DNA replication"/>
    <property type="evidence" value="ECO:0007669"/>
    <property type="project" value="UniProtKB-UniRule"/>
</dbReference>
<feature type="binding site" evidence="15">
    <location>
        <position position="8"/>
    </location>
    <ligand>
        <name>Mg(2+)</name>
        <dbReference type="ChEBI" id="CHEBI:18420"/>
    </ligand>
</feature>
<comment type="catalytic activity">
    <reaction evidence="14 15">
        <text>DNA(n) + a 2'-deoxyribonucleoside 5'-triphosphate = DNA(n+1) + diphosphate</text>
        <dbReference type="Rhea" id="RHEA:22508"/>
        <dbReference type="Rhea" id="RHEA-COMP:17339"/>
        <dbReference type="Rhea" id="RHEA-COMP:17340"/>
        <dbReference type="ChEBI" id="CHEBI:33019"/>
        <dbReference type="ChEBI" id="CHEBI:61560"/>
        <dbReference type="ChEBI" id="CHEBI:173112"/>
        <dbReference type="EC" id="2.7.7.7"/>
    </reaction>
</comment>
<reference evidence="17 18" key="1">
    <citation type="submission" date="2009-10" db="EMBL/GenBank/DDBJ databases">
        <title>Complete sequence of chromosome of Ammonifex degensii KC4.</title>
        <authorList>
            <consortium name="US DOE Joint Genome Institute"/>
            <person name="Kerfeld C."/>
            <person name="Goodner B."/>
            <person name="Huber H."/>
            <person name="Stetter K."/>
            <person name="Lucas S."/>
            <person name="Copeland A."/>
            <person name="Lapidus A."/>
            <person name="Glavina del Rio T."/>
            <person name="Dalin E."/>
            <person name="Tice H."/>
            <person name="Bruce D."/>
            <person name="Goodwin L."/>
            <person name="Pitluck S."/>
            <person name="Saunders E."/>
            <person name="Brettin T."/>
            <person name="Detter J.C."/>
            <person name="Han C."/>
            <person name="Larimer F."/>
            <person name="Land M."/>
            <person name="Hauser L."/>
            <person name="Kyrpides N."/>
            <person name="Ovchinnikova G."/>
            <person name="Richardson P."/>
        </authorList>
    </citation>
    <scope>NUCLEOTIDE SEQUENCE [LARGE SCALE GENOMIC DNA]</scope>
    <source>
        <strain evidence="18">DSM 10501 / KC4</strain>
    </source>
</reference>
<dbReference type="STRING" id="429009.Adeg_1107"/>
<dbReference type="InterPro" id="IPR043128">
    <property type="entry name" value="Rev_trsase/Diguanyl_cyclase"/>
</dbReference>
<dbReference type="Gene3D" id="1.10.150.20">
    <property type="entry name" value="5' to 3' exonuclease, C-terminal subdomain"/>
    <property type="match status" value="1"/>
</dbReference>
<evidence type="ECO:0000256" key="10">
    <source>
        <dbReference type="ARBA" id="ARBA00022842"/>
    </source>
</evidence>
<keyword evidence="6 15" id="KW-0548">Nucleotidyltransferase</keyword>
<dbReference type="KEGG" id="adg:Adeg_1107"/>
<dbReference type="CDD" id="cd03586">
    <property type="entry name" value="PolY_Pol_IV_kappa"/>
    <property type="match status" value="1"/>
</dbReference>
<evidence type="ECO:0000256" key="13">
    <source>
        <dbReference type="ARBA" id="ARBA00023204"/>
    </source>
</evidence>
<protein>
    <recommendedName>
        <fullName evidence="15">DNA polymerase IV</fullName>
        <shortName evidence="15">Pol IV</shortName>
        <ecNumber evidence="15">2.7.7.7</ecNumber>
    </recommendedName>
</protein>
<keyword evidence="12 15" id="KW-0238">DNA-binding</keyword>
<dbReference type="Gene3D" id="3.30.70.270">
    <property type="match status" value="1"/>
</dbReference>
<dbReference type="InterPro" id="IPR024728">
    <property type="entry name" value="PolY_HhH_motif"/>
</dbReference>
<dbReference type="SUPFAM" id="SSF56672">
    <property type="entry name" value="DNA/RNA polymerases"/>
    <property type="match status" value="1"/>
</dbReference>
<evidence type="ECO:0000256" key="4">
    <source>
        <dbReference type="ARBA" id="ARBA00022490"/>
    </source>
</evidence>
<dbReference type="InterPro" id="IPR022880">
    <property type="entry name" value="DNApol_IV"/>
</dbReference>
<dbReference type="InterPro" id="IPR050116">
    <property type="entry name" value="DNA_polymerase-Y"/>
</dbReference>
<keyword evidence="11 15" id="KW-0239">DNA-directed DNA polymerase</keyword>
<dbReference type="GO" id="GO:0009432">
    <property type="term" value="P:SOS response"/>
    <property type="evidence" value="ECO:0007669"/>
    <property type="project" value="TreeGrafter"/>
</dbReference>
<dbReference type="GO" id="GO:0003887">
    <property type="term" value="F:DNA-directed DNA polymerase activity"/>
    <property type="evidence" value="ECO:0007669"/>
    <property type="project" value="UniProtKB-UniRule"/>
</dbReference>
<evidence type="ECO:0000256" key="12">
    <source>
        <dbReference type="ARBA" id="ARBA00023125"/>
    </source>
</evidence>
<keyword evidence="8 15" id="KW-0479">Metal-binding</keyword>
<dbReference type="HOGENOM" id="CLU_012348_1_2_9"/>
<dbReference type="Pfam" id="PF11798">
    <property type="entry name" value="IMS_HHH"/>
    <property type="match status" value="1"/>
</dbReference>
<dbReference type="GO" id="GO:0006281">
    <property type="term" value="P:DNA repair"/>
    <property type="evidence" value="ECO:0007669"/>
    <property type="project" value="UniProtKB-UniRule"/>
</dbReference>
<dbReference type="Pfam" id="PF11799">
    <property type="entry name" value="IMS_C"/>
    <property type="match status" value="1"/>
</dbReference>
<dbReference type="AlphaFoldDB" id="C9RDA6"/>
<dbReference type="GO" id="GO:0003684">
    <property type="term" value="F:damaged DNA binding"/>
    <property type="evidence" value="ECO:0007669"/>
    <property type="project" value="InterPro"/>
</dbReference>
<comment type="function">
    <text evidence="15">Poorly processive, error-prone DNA polymerase involved in untargeted mutagenesis. Copies undamaged DNA at stalled replication forks, which arise in vivo from mismatched or misaligned primer ends. These misaligned primers can be extended by PolIV. Exhibits no 3'-5' exonuclease (proofreading) activity. May be involved in translesional synthesis, in conjunction with the beta clamp from PolIII.</text>
</comment>
<dbReference type="InterPro" id="IPR001126">
    <property type="entry name" value="UmuC"/>
</dbReference>
<accession>C9RDA6</accession>
<dbReference type="Gene3D" id="3.30.1490.100">
    <property type="entry name" value="DNA polymerase, Y-family, little finger domain"/>
    <property type="match status" value="1"/>
</dbReference>
<gene>
    <name evidence="15" type="primary">dinB</name>
    <name evidence="17" type="ordered locus">Adeg_1107</name>
</gene>
<evidence type="ECO:0000313" key="17">
    <source>
        <dbReference type="EMBL" id="ACX52233.1"/>
    </source>
</evidence>
<dbReference type="InterPro" id="IPR043502">
    <property type="entry name" value="DNA/RNA_pol_sf"/>
</dbReference>
<evidence type="ECO:0000256" key="6">
    <source>
        <dbReference type="ARBA" id="ARBA00022695"/>
    </source>
</evidence>
<comment type="subcellular location">
    <subcellularLocation>
        <location evidence="1 15">Cytoplasm</location>
    </subcellularLocation>
</comment>
<comment type="subunit">
    <text evidence="15">Monomer.</text>
</comment>
<organism evidence="17 18">
    <name type="scientific">Ammonifex degensii (strain DSM 10501 / KC4)</name>
    <dbReference type="NCBI Taxonomy" id="429009"/>
    <lineage>
        <taxon>Bacteria</taxon>
        <taxon>Bacillati</taxon>
        <taxon>Bacillota</taxon>
        <taxon>Clostridia</taxon>
        <taxon>Thermoanaerobacterales</taxon>
        <taxon>Thermoanaerobacteraceae</taxon>
        <taxon>Ammonifex</taxon>
    </lineage>
</organism>
<name>C9RDA6_AMMDK</name>
<dbReference type="GO" id="GO:0042276">
    <property type="term" value="P:error-prone translesion synthesis"/>
    <property type="evidence" value="ECO:0007669"/>
    <property type="project" value="TreeGrafter"/>
</dbReference>
<evidence type="ECO:0000256" key="11">
    <source>
        <dbReference type="ARBA" id="ARBA00022932"/>
    </source>
</evidence>
<evidence type="ECO:0000256" key="5">
    <source>
        <dbReference type="ARBA" id="ARBA00022679"/>
    </source>
</evidence>
<keyword evidence="4 15" id="KW-0963">Cytoplasm</keyword>
<feature type="domain" description="UmuC" evidence="16">
    <location>
        <begin position="4"/>
        <end position="180"/>
    </location>
</feature>
<feature type="active site" evidence="15">
    <location>
        <position position="104"/>
    </location>
</feature>
<keyword evidence="5 15" id="KW-0808">Transferase</keyword>
<comment type="cofactor">
    <cofactor evidence="15">
        <name>Mg(2+)</name>
        <dbReference type="ChEBI" id="CHEBI:18420"/>
    </cofactor>
    <text evidence="15">Binds 2 magnesium ions per subunit.</text>
</comment>
<dbReference type="FunFam" id="3.40.1170.60:FF:000001">
    <property type="entry name" value="DNA polymerase IV"/>
    <property type="match status" value="1"/>
</dbReference>
<feature type="binding site" evidence="15">
    <location>
        <position position="103"/>
    </location>
    <ligand>
        <name>Mg(2+)</name>
        <dbReference type="ChEBI" id="CHEBI:18420"/>
    </ligand>
</feature>
<dbReference type="EMBL" id="CP001785">
    <property type="protein sequence ID" value="ACX52233.1"/>
    <property type="molecule type" value="Genomic_DNA"/>
</dbReference>
<evidence type="ECO:0000256" key="8">
    <source>
        <dbReference type="ARBA" id="ARBA00022723"/>
    </source>
</evidence>
<feature type="site" description="Substrate discrimination" evidence="15">
    <location>
        <position position="13"/>
    </location>
</feature>
<keyword evidence="9 15" id="KW-0227">DNA damage</keyword>
<evidence type="ECO:0000256" key="3">
    <source>
        <dbReference type="ARBA" id="ARBA00022457"/>
    </source>
</evidence>
<dbReference type="SUPFAM" id="SSF100879">
    <property type="entry name" value="Lesion bypass DNA polymerase (Y-family), little finger domain"/>
    <property type="match status" value="1"/>
</dbReference>
<dbReference type="Proteomes" id="UP000002620">
    <property type="component" value="Chromosome"/>
</dbReference>
<dbReference type="GO" id="GO:0000287">
    <property type="term" value="F:magnesium ion binding"/>
    <property type="evidence" value="ECO:0007669"/>
    <property type="project" value="UniProtKB-UniRule"/>
</dbReference>
<keyword evidence="3 15" id="KW-0515">Mutator protein</keyword>
<dbReference type="NCBIfam" id="NF002677">
    <property type="entry name" value="PRK02406.1"/>
    <property type="match status" value="1"/>
</dbReference>
<evidence type="ECO:0000256" key="9">
    <source>
        <dbReference type="ARBA" id="ARBA00022763"/>
    </source>
</evidence>
<keyword evidence="13 15" id="KW-0234">DNA repair</keyword>
<comment type="similarity">
    <text evidence="2 15">Belongs to the DNA polymerase type-Y family.</text>
</comment>
<dbReference type="InterPro" id="IPR036775">
    <property type="entry name" value="DNA_pol_Y-fam_lit_finger_sf"/>
</dbReference>
<dbReference type="PANTHER" id="PTHR11076">
    <property type="entry name" value="DNA REPAIR POLYMERASE UMUC / TRANSFERASE FAMILY MEMBER"/>
    <property type="match status" value="1"/>
</dbReference>
<evidence type="ECO:0000313" key="18">
    <source>
        <dbReference type="Proteomes" id="UP000002620"/>
    </source>
</evidence>
<evidence type="ECO:0000256" key="14">
    <source>
        <dbReference type="ARBA" id="ARBA00049244"/>
    </source>
</evidence>
<sequence length="385" mass="42931">MQEILLCDLDAFFAAVEQRDHPELRGKPVIVGGSLTGRGVVATCSYEARSFGVRSAMPLKKALRLCPQAILLPVNISRYREVAAEVLAIYRRFTPFIEVVSIDEAYLGVPSGEGLAVARAIKEAVRKELDLPLSIGVSVNKLLAKVACDLAKPQGLKALWPEEVPQVLWPLPVGVLPGIGPKTERQLQAKGIKTVGDLAAAPLYLLKMLLGSEALRFKEYSHGVDRRGLVLSRPPLSFSKETTFPQDVQEPEVVRGALMRLAEDLGYRLRQNGYLARSVTLKLRFADFRTVTRTRCLAEGTNRDSLIYRTAWELFQKFASSPPWRLVGIKVAELSNWKQLSWLEDEQEERERMLALVLDALRSRYGRPVVRRASGLKGISAEEEE</sequence>
<evidence type="ECO:0000256" key="1">
    <source>
        <dbReference type="ARBA" id="ARBA00004496"/>
    </source>
</evidence>
<dbReference type="PANTHER" id="PTHR11076:SF33">
    <property type="entry name" value="DNA POLYMERASE KAPPA"/>
    <property type="match status" value="1"/>
</dbReference>
<dbReference type="eggNOG" id="COG0389">
    <property type="taxonomic scope" value="Bacteria"/>
</dbReference>
<dbReference type="EC" id="2.7.7.7" evidence="15"/>
<keyword evidence="18" id="KW-1185">Reference proteome</keyword>
<dbReference type="OrthoDB" id="9808813at2"/>
<dbReference type="HAMAP" id="MF_01113">
    <property type="entry name" value="DNApol_IV"/>
    <property type="match status" value="1"/>
</dbReference>
<dbReference type="Pfam" id="PF00817">
    <property type="entry name" value="IMS"/>
    <property type="match status" value="1"/>
</dbReference>
<dbReference type="PROSITE" id="PS50173">
    <property type="entry name" value="UMUC"/>
    <property type="match status" value="1"/>
</dbReference>
<evidence type="ECO:0000256" key="15">
    <source>
        <dbReference type="HAMAP-Rule" id="MF_01113"/>
    </source>
</evidence>
<keyword evidence="7 15" id="KW-0235">DNA replication</keyword>
<dbReference type="RefSeq" id="WP_015739110.1">
    <property type="nucleotide sequence ID" value="NC_013385.1"/>
</dbReference>
<dbReference type="InterPro" id="IPR017961">
    <property type="entry name" value="DNA_pol_Y-fam_little_finger"/>
</dbReference>
<dbReference type="GO" id="GO:0005829">
    <property type="term" value="C:cytosol"/>
    <property type="evidence" value="ECO:0007669"/>
    <property type="project" value="TreeGrafter"/>
</dbReference>
<evidence type="ECO:0000256" key="2">
    <source>
        <dbReference type="ARBA" id="ARBA00010945"/>
    </source>
</evidence>
<dbReference type="Gene3D" id="3.40.1170.60">
    <property type="match status" value="1"/>
</dbReference>
<evidence type="ECO:0000259" key="16">
    <source>
        <dbReference type="PROSITE" id="PS50173"/>
    </source>
</evidence>
<keyword evidence="10 15" id="KW-0460">Magnesium</keyword>